<keyword evidence="2" id="KW-0813">Transport</keyword>
<evidence type="ECO:0000256" key="6">
    <source>
        <dbReference type="ARBA" id="ARBA00022989"/>
    </source>
</evidence>
<reference evidence="10" key="1">
    <citation type="submission" date="2018-05" db="EMBL/GenBank/DDBJ databases">
        <authorList>
            <person name="Lanie J.A."/>
            <person name="Ng W.-L."/>
            <person name="Kazmierczak K.M."/>
            <person name="Andrzejewski T.M."/>
            <person name="Davidsen T.M."/>
            <person name="Wayne K.J."/>
            <person name="Tettelin H."/>
            <person name="Glass J.I."/>
            <person name="Rusch D."/>
            <person name="Podicherti R."/>
            <person name="Tsui H.-C.T."/>
            <person name="Winkler M.E."/>
        </authorList>
    </citation>
    <scope>NUCLEOTIDE SEQUENCE</scope>
</reference>
<evidence type="ECO:0008006" key="11">
    <source>
        <dbReference type="Google" id="ProtNLM"/>
    </source>
</evidence>
<feature type="transmembrane region" description="Helical" evidence="9">
    <location>
        <begin position="135"/>
        <end position="155"/>
    </location>
</feature>
<organism evidence="10">
    <name type="scientific">marine metagenome</name>
    <dbReference type="NCBI Taxonomy" id="408172"/>
    <lineage>
        <taxon>unclassified sequences</taxon>
        <taxon>metagenomes</taxon>
        <taxon>ecological metagenomes</taxon>
    </lineage>
</organism>
<evidence type="ECO:0000313" key="10">
    <source>
        <dbReference type="EMBL" id="SVB32153.1"/>
    </source>
</evidence>
<evidence type="ECO:0000256" key="7">
    <source>
        <dbReference type="ARBA" id="ARBA00023136"/>
    </source>
</evidence>
<feature type="transmembrane region" description="Helical" evidence="9">
    <location>
        <begin position="64"/>
        <end position="83"/>
    </location>
</feature>
<evidence type="ECO:0000256" key="2">
    <source>
        <dbReference type="ARBA" id="ARBA00022448"/>
    </source>
</evidence>
<accession>A0A382D3K8</accession>
<keyword evidence="7 9" id="KW-0472">Membrane</keyword>
<feature type="transmembrane region" description="Helical" evidence="9">
    <location>
        <begin position="95"/>
        <end position="115"/>
    </location>
</feature>
<keyword evidence="3" id="KW-1003">Cell membrane</keyword>
<name>A0A382D3K8_9ZZZZ</name>
<gene>
    <name evidence="10" type="ORF">METZ01_LOCUS185007</name>
</gene>
<feature type="transmembrane region" description="Helical" evidence="9">
    <location>
        <begin position="200"/>
        <end position="219"/>
    </location>
</feature>
<evidence type="ECO:0000256" key="3">
    <source>
        <dbReference type="ARBA" id="ARBA00022475"/>
    </source>
</evidence>
<feature type="transmembrane region" description="Helical" evidence="9">
    <location>
        <begin position="266"/>
        <end position="284"/>
    </location>
</feature>
<evidence type="ECO:0000256" key="4">
    <source>
        <dbReference type="ARBA" id="ARBA00022692"/>
    </source>
</evidence>
<comment type="subcellular location">
    <subcellularLocation>
        <location evidence="1">Cell membrane</location>
        <topology evidence="1">Multi-pass membrane protein</topology>
    </subcellularLocation>
</comment>
<feature type="transmembrane region" description="Helical" evidence="9">
    <location>
        <begin position="40"/>
        <end position="58"/>
    </location>
</feature>
<sequence length="293" mass="31129">MHLIQLLIDGVASGCIYGLVALGFVLIYKATETINFAQGDIVMLGAFVAFSLIGVLGMNYLVGFALTVLIIAIFGFLLDATVIRQIIGQPPFATVMLTIGLGFIFRGFASIFWGTDIYSFSTPFSGKILQTSGLVISYVNISIIIGTSILMIILYTFFSFTQVGVAMRASSENQLAAYYVGIPVKLIFSLIWSISAGVAAVAGVLLAPITLVDTSISLIGLKAFAAAVLGGFGSIPGAIVGGILIGIVEQLCGTYENYLFEGVREISAYLVLILTLIIYPRGLFSDKAEVKKV</sequence>
<keyword evidence="6 9" id="KW-1133">Transmembrane helix</keyword>
<evidence type="ECO:0000256" key="9">
    <source>
        <dbReference type="SAM" id="Phobius"/>
    </source>
</evidence>
<dbReference type="InterPro" id="IPR001851">
    <property type="entry name" value="ABC_transp_permease"/>
</dbReference>
<evidence type="ECO:0000256" key="8">
    <source>
        <dbReference type="ARBA" id="ARBA00037998"/>
    </source>
</evidence>
<proteinExistence type="inferred from homology"/>
<evidence type="ECO:0000256" key="5">
    <source>
        <dbReference type="ARBA" id="ARBA00022970"/>
    </source>
</evidence>
<dbReference type="Pfam" id="PF02653">
    <property type="entry name" value="BPD_transp_2"/>
    <property type="match status" value="1"/>
</dbReference>
<feature type="transmembrane region" description="Helical" evidence="9">
    <location>
        <begin position="176"/>
        <end position="194"/>
    </location>
</feature>
<dbReference type="PANTHER" id="PTHR11795">
    <property type="entry name" value="BRANCHED-CHAIN AMINO ACID TRANSPORT SYSTEM PERMEASE PROTEIN LIVH"/>
    <property type="match status" value="1"/>
</dbReference>
<comment type="similarity">
    <text evidence="8">Belongs to the binding-protein-dependent transport system permease family. LivHM subfamily.</text>
</comment>
<keyword evidence="5" id="KW-0029">Amino-acid transport</keyword>
<dbReference type="GO" id="GO:0005886">
    <property type="term" value="C:plasma membrane"/>
    <property type="evidence" value="ECO:0007669"/>
    <property type="project" value="UniProtKB-SubCell"/>
</dbReference>
<dbReference type="InterPro" id="IPR052157">
    <property type="entry name" value="BCAA_transport_permease"/>
</dbReference>
<keyword evidence="4 9" id="KW-0812">Transmembrane</keyword>
<dbReference type="AlphaFoldDB" id="A0A382D3K8"/>
<dbReference type="GO" id="GO:0006865">
    <property type="term" value="P:amino acid transport"/>
    <property type="evidence" value="ECO:0007669"/>
    <property type="project" value="UniProtKB-KW"/>
</dbReference>
<protein>
    <recommendedName>
        <fullName evidence="11">Branched-chain amino acid ABC transporter permease</fullName>
    </recommendedName>
</protein>
<dbReference type="GO" id="GO:0022857">
    <property type="term" value="F:transmembrane transporter activity"/>
    <property type="evidence" value="ECO:0007669"/>
    <property type="project" value="InterPro"/>
</dbReference>
<dbReference type="PANTHER" id="PTHR11795:SF451">
    <property type="entry name" value="ABC TRANSPORTER PERMEASE PROTEIN"/>
    <property type="match status" value="1"/>
</dbReference>
<feature type="transmembrane region" description="Helical" evidence="9">
    <location>
        <begin position="6"/>
        <end position="28"/>
    </location>
</feature>
<dbReference type="CDD" id="cd06582">
    <property type="entry name" value="TM_PBP1_LivH_like"/>
    <property type="match status" value="1"/>
</dbReference>
<evidence type="ECO:0000256" key="1">
    <source>
        <dbReference type="ARBA" id="ARBA00004651"/>
    </source>
</evidence>
<feature type="transmembrane region" description="Helical" evidence="9">
    <location>
        <begin position="226"/>
        <end position="246"/>
    </location>
</feature>
<dbReference type="EMBL" id="UINC01037126">
    <property type="protein sequence ID" value="SVB32153.1"/>
    <property type="molecule type" value="Genomic_DNA"/>
</dbReference>